<name>A0ABX0Z9D3_9ACTN</name>
<sequence length="86" mass="9092">MPRRGAPAVTALIGELGYPAETDDVHRRLAALPPGHVVLVSVEGKRVTGWLRARHGTARAWCTVTGSRSSAWSPPTGGGPARAARW</sequence>
<keyword evidence="3" id="KW-1185">Reference proteome</keyword>
<accession>A0ABX0Z9D3</accession>
<comment type="caution">
    <text evidence="2">The sequence shown here is derived from an EMBL/GenBank/DDBJ whole genome shotgun (WGS) entry which is preliminary data.</text>
</comment>
<reference evidence="2 3" key="1">
    <citation type="submission" date="2020-03" db="EMBL/GenBank/DDBJ databases">
        <title>WGS of actinomycetes isolated from Thailand.</title>
        <authorList>
            <person name="Thawai C."/>
        </authorList>
    </citation>
    <scope>NUCLEOTIDE SEQUENCE [LARGE SCALE GENOMIC DNA]</scope>
    <source>
        <strain evidence="2 3">HSS6-12</strain>
    </source>
</reference>
<evidence type="ECO:0000256" key="1">
    <source>
        <dbReference type="SAM" id="MobiDB-lite"/>
    </source>
</evidence>
<proteinExistence type="predicted"/>
<feature type="region of interest" description="Disordered" evidence="1">
    <location>
        <begin position="67"/>
        <end position="86"/>
    </location>
</feature>
<dbReference type="RefSeq" id="WP_168000894.1">
    <property type="nucleotide sequence ID" value="NZ_JAATEO010000010.1"/>
</dbReference>
<dbReference type="EMBL" id="JAATEO010000010">
    <property type="protein sequence ID" value="NJP32540.1"/>
    <property type="molecule type" value="Genomic_DNA"/>
</dbReference>
<evidence type="ECO:0000313" key="2">
    <source>
        <dbReference type="EMBL" id="NJP32540.1"/>
    </source>
</evidence>
<gene>
    <name evidence="2" type="ORF">HCJ94_11245</name>
</gene>
<organism evidence="2 3">
    <name type="scientific">Micromonospora thermarum</name>
    <dbReference type="NCBI Taxonomy" id="2720024"/>
    <lineage>
        <taxon>Bacteria</taxon>
        <taxon>Bacillati</taxon>
        <taxon>Actinomycetota</taxon>
        <taxon>Actinomycetes</taxon>
        <taxon>Micromonosporales</taxon>
        <taxon>Micromonosporaceae</taxon>
        <taxon>Micromonospora</taxon>
    </lineage>
</organism>
<dbReference type="Proteomes" id="UP000783871">
    <property type="component" value="Unassembled WGS sequence"/>
</dbReference>
<protein>
    <submittedName>
        <fullName evidence="2">Uncharacterized protein</fullName>
    </submittedName>
</protein>
<evidence type="ECO:0000313" key="3">
    <source>
        <dbReference type="Proteomes" id="UP000783871"/>
    </source>
</evidence>